<reference evidence="2 3" key="1">
    <citation type="journal article" date="2007" name="Appl. Environ. Microbiol.">
        <title>Isolation of key methanogens for global methane emission from rice paddy fields: a novel isolate affiliated with the clone cluster rice cluster I.</title>
        <authorList>
            <person name="Sakai S."/>
            <person name="Imachi H."/>
            <person name="Sekiguchi Y."/>
            <person name="Ohashi A."/>
            <person name="Harada H."/>
            <person name="Kamagata Y."/>
        </authorList>
    </citation>
    <scope>NUCLEOTIDE SEQUENCE [LARGE SCALE GENOMIC DNA]</scope>
    <source>
        <strain evidence="3">DSM 17711 / JCM 13418 / NBRC 101707 / SANAE</strain>
    </source>
</reference>
<dbReference type="Proteomes" id="UP000001882">
    <property type="component" value="Chromosome"/>
</dbReference>
<protein>
    <recommendedName>
        <fullName evidence="4">Phage holin family protein</fullName>
    </recommendedName>
</protein>
<dbReference type="STRING" id="304371.MCP_2269"/>
<evidence type="ECO:0000313" key="2">
    <source>
        <dbReference type="EMBL" id="BAI62341.1"/>
    </source>
</evidence>
<keyword evidence="1" id="KW-0472">Membrane</keyword>
<sequence length="122" mass="13449">MTLPDDAAAGQERPSMEAEFSSLMQNIDLYLRQKTDLYIQHYLLDPLDFVLRQVIYISVVASLLVAGTLAITIGVILFVSTLIPLWTALLICGVASLLLAMGLAYFMFARKLVLKTPKTEAA</sequence>
<dbReference type="EMBL" id="AP011532">
    <property type="protein sequence ID" value="BAI62341.1"/>
    <property type="molecule type" value="Genomic_DNA"/>
</dbReference>
<keyword evidence="3" id="KW-1185">Reference proteome</keyword>
<dbReference type="GeneID" id="8682084"/>
<dbReference type="KEGG" id="mpd:MCP_2269"/>
<accession>D1Z0W9</accession>
<dbReference type="AlphaFoldDB" id="D1Z0W9"/>
<feature type="transmembrane region" description="Helical" evidence="1">
    <location>
        <begin position="54"/>
        <end position="79"/>
    </location>
</feature>
<name>D1Z0W9_METPS</name>
<evidence type="ECO:0008006" key="4">
    <source>
        <dbReference type="Google" id="ProtNLM"/>
    </source>
</evidence>
<evidence type="ECO:0000313" key="3">
    <source>
        <dbReference type="Proteomes" id="UP000001882"/>
    </source>
</evidence>
<keyword evidence="1" id="KW-0812">Transmembrane</keyword>
<dbReference type="RefSeq" id="WP_012901015.1">
    <property type="nucleotide sequence ID" value="NC_013665.1"/>
</dbReference>
<reference evidence="3" key="3">
    <citation type="journal article" date="2011" name="PLoS ONE">
        <title>Genome sequence of a mesophilic hydrogenotrophic methanogen Methanocella paludicola, the first cultivated representative of the order Methanocellales.</title>
        <authorList>
            <person name="Sakai S."/>
            <person name="Takaki Y."/>
            <person name="Shimamura S."/>
            <person name="Sekine M."/>
            <person name="Tajima T."/>
            <person name="Kosugi H."/>
            <person name="Ichikawa N."/>
            <person name="Tasumi E."/>
            <person name="Hiraki A.T."/>
            <person name="Shimizu A."/>
            <person name="Kato Y."/>
            <person name="Nishiko R."/>
            <person name="Mori K."/>
            <person name="Fujita N."/>
            <person name="Imachi H."/>
            <person name="Takai K."/>
        </authorList>
    </citation>
    <scope>NUCLEOTIDE SEQUENCE [LARGE SCALE GENOMIC DNA]</scope>
    <source>
        <strain evidence="3">DSM 17711 / JCM 13418 / NBRC 101707 / SANAE</strain>
    </source>
</reference>
<dbReference type="InParanoid" id="D1Z0W9"/>
<reference evidence="2 3" key="2">
    <citation type="journal article" date="2008" name="Int. J. Syst. Evol. Microbiol.">
        <title>Methanocella paludicola gen. nov., sp. nov., a methane-producing archaeon, the first isolate of the lineage 'Rice Cluster I', and proposal of the new archaeal order Methanocellales ord. nov.</title>
        <authorList>
            <person name="Sakai S."/>
            <person name="Imachi H."/>
            <person name="Hanada S."/>
            <person name="Ohashi A."/>
            <person name="Harada H."/>
            <person name="Kamagata Y."/>
        </authorList>
    </citation>
    <scope>NUCLEOTIDE SEQUENCE [LARGE SCALE GENOMIC DNA]</scope>
    <source>
        <strain evidence="3">DSM 17711 / JCM 13418 / NBRC 101707 / SANAE</strain>
    </source>
</reference>
<organism evidence="2 3">
    <name type="scientific">Methanocella paludicola (strain DSM 17711 / JCM 13418 / NBRC 101707 / SANAE)</name>
    <dbReference type="NCBI Taxonomy" id="304371"/>
    <lineage>
        <taxon>Archaea</taxon>
        <taxon>Methanobacteriati</taxon>
        <taxon>Methanobacteriota</taxon>
        <taxon>Stenosarchaea group</taxon>
        <taxon>Methanomicrobia</taxon>
        <taxon>Methanocellales</taxon>
        <taxon>Methanocellaceae</taxon>
        <taxon>Methanocella</taxon>
    </lineage>
</organism>
<dbReference type="eggNOG" id="arCOG13247">
    <property type="taxonomic scope" value="Archaea"/>
</dbReference>
<proteinExistence type="predicted"/>
<gene>
    <name evidence="2" type="ordered locus">MCP_2269</name>
</gene>
<feature type="transmembrane region" description="Helical" evidence="1">
    <location>
        <begin position="85"/>
        <end position="108"/>
    </location>
</feature>
<evidence type="ECO:0000256" key="1">
    <source>
        <dbReference type="SAM" id="Phobius"/>
    </source>
</evidence>
<keyword evidence="1" id="KW-1133">Transmembrane helix</keyword>